<protein>
    <recommendedName>
        <fullName evidence="3">Major fimbrial subunit protein N-terminal domain-containing protein</fullName>
    </recommendedName>
</protein>
<accession>A0A3S9VQG2</accession>
<dbReference type="AlphaFoldDB" id="A0A3S9VQG2"/>
<organism evidence="1 2">
    <name type="scientific">Butyricimonas faecalis</name>
    <dbReference type="NCBI Taxonomy" id="2093856"/>
    <lineage>
        <taxon>Bacteria</taxon>
        <taxon>Pseudomonadati</taxon>
        <taxon>Bacteroidota</taxon>
        <taxon>Bacteroidia</taxon>
        <taxon>Bacteroidales</taxon>
        <taxon>Odoribacteraceae</taxon>
        <taxon>Butyricimonas</taxon>
    </lineage>
</organism>
<dbReference type="KEGG" id="buy:D8S85_03905"/>
<gene>
    <name evidence="1" type="ORF">D8S85_03905</name>
</gene>
<proteinExistence type="predicted"/>
<reference evidence="1 2" key="1">
    <citation type="submission" date="2018-10" db="EMBL/GenBank/DDBJ databases">
        <title>Butyricimonas faecalis sp. nov., isolated from human faeces and emended description of the genus Butyricimonas.</title>
        <authorList>
            <person name="Le Roy T."/>
            <person name="Van der Smissen P."/>
            <person name="Paquot A."/>
            <person name="Delzenne N."/>
            <person name="Muccioli G."/>
            <person name="Collet J.-F."/>
            <person name="Cani P.D."/>
        </authorList>
    </citation>
    <scope>NUCLEOTIDE SEQUENCE [LARGE SCALE GENOMIC DNA]</scope>
    <source>
        <strain evidence="1 2">H184</strain>
    </source>
</reference>
<dbReference type="Proteomes" id="UP000270673">
    <property type="component" value="Chromosome"/>
</dbReference>
<evidence type="ECO:0000313" key="2">
    <source>
        <dbReference type="Proteomes" id="UP000270673"/>
    </source>
</evidence>
<name>A0A3S9VQG2_9BACT</name>
<sequence length="519" mass="57110">MLNTRKILYWAVTAVCCGLLPSGCVKEDVASLGERHDVAVRLNVGTRAVGETDGTPADVESAIHTLRVYAFVGGRPAGHHLVENVEKLPHTFFMDLTFYSVAEQKVDFYVVANEKAMEAEGPGAPAPLSPTTTESQLNGYWFANLNSDIETYGLPMFCKQPATIDFTKVKGESPNDPNHAGHTLLDYNITFEMQRPVGKLGVFAAKPEGETGDLRITELTMLASGIRTRNYLMPQSEETLKKVTGIKGDVSLEVISGNVAKTLPSGISDTERKNPANYTPVQNSPFYPFENPWGSTAWSVKGDEEGNILRIGYTYGEGDARTGLVYLPPIKRDHYYTVCCLMHNDGKITVEYTVADWEGVTYPLEFDYPTYDNPITPANGTPLPGERKYPQPTVYFNSDPDSPLGSYSFHFKITGPTGQTWTPTLLDNPGKFEVSVFQHGQKIEDADKLVASPDVYEIRVKALSAENVGETVSLGISYKPTWSDASSLLLINGRNDDLKWEGSKLAETVVIKQIEVPQN</sequence>
<keyword evidence="2" id="KW-1185">Reference proteome</keyword>
<evidence type="ECO:0000313" key="1">
    <source>
        <dbReference type="EMBL" id="AZS28778.1"/>
    </source>
</evidence>
<dbReference type="OrthoDB" id="1004760at2"/>
<evidence type="ECO:0008006" key="3">
    <source>
        <dbReference type="Google" id="ProtNLM"/>
    </source>
</evidence>
<dbReference type="EMBL" id="CP032819">
    <property type="protein sequence ID" value="AZS28778.1"/>
    <property type="molecule type" value="Genomic_DNA"/>
</dbReference>